<dbReference type="InterPro" id="IPR039561">
    <property type="entry name" value="Peptidase_M15C"/>
</dbReference>
<dbReference type="InterPro" id="IPR009045">
    <property type="entry name" value="Zn_M74/Hedgehog-like"/>
</dbReference>
<dbReference type="Gene3D" id="3.30.1380.10">
    <property type="match status" value="1"/>
</dbReference>
<dbReference type="GO" id="GO:0008233">
    <property type="term" value="F:peptidase activity"/>
    <property type="evidence" value="ECO:0007669"/>
    <property type="project" value="InterPro"/>
</dbReference>
<evidence type="ECO:0000313" key="2">
    <source>
        <dbReference type="EMBL" id="TEA26331.1"/>
    </source>
</evidence>
<dbReference type="EMBL" id="AWGA01000111">
    <property type="protein sequence ID" value="TEA26331.1"/>
    <property type="molecule type" value="Genomic_DNA"/>
</dbReference>
<name>A0AB94IAC4_9GAMM</name>
<dbReference type="CDD" id="cd14845">
    <property type="entry name" value="L-Ala-D-Glu_peptidase_like"/>
    <property type="match status" value="1"/>
</dbReference>
<gene>
    <name evidence="2" type="ORF">O970_09250</name>
</gene>
<evidence type="ECO:0000313" key="3">
    <source>
        <dbReference type="Proteomes" id="UP000506160"/>
    </source>
</evidence>
<evidence type="ECO:0000259" key="1">
    <source>
        <dbReference type="Pfam" id="PF13539"/>
    </source>
</evidence>
<reference evidence="2 3" key="1">
    <citation type="journal article" date="2014" name="Appl. Environ. Microbiol.">
        <title>Genomic features of a bumble bee symbiont reflect its host environment.</title>
        <authorList>
            <person name="Martinson V.G."/>
            <person name="Magoc T."/>
            <person name="Koch H."/>
            <person name="Salzberg S.L."/>
            <person name="Moran N.A."/>
        </authorList>
    </citation>
    <scope>NUCLEOTIDE SEQUENCE [LARGE SCALE GENOMIC DNA]</scope>
    <source>
        <strain evidence="2 3">Bimp</strain>
    </source>
</reference>
<accession>A0AB94IAC4</accession>
<proteinExistence type="predicted"/>
<sequence length="164" mass="19183">CLIENKKTETWDNNTNKKITLLHPKIRQHTIDFINDAERKLNLKLRVSDGYRSIEEQNKLYDKGRKNSEPIVTTVKGGYSFHNYGLAIDVVEILDKKAIYFDNKHPKIKEIVEIAKSYGFLWGGDWVTFKDYPHFEFRYGFTTTQLLKKYNAGDIDAEGYVNIN</sequence>
<feature type="non-terminal residue" evidence="2">
    <location>
        <position position="1"/>
    </location>
</feature>
<keyword evidence="3" id="KW-1185">Reference proteome</keyword>
<dbReference type="Pfam" id="PF13539">
    <property type="entry name" value="Peptidase_M15_4"/>
    <property type="match status" value="1"/>
</dbReference>
<organism evidence="2 3">
    <name type="scientific">Candidatus Schmidhempelia bombi str. Bimp</name>
    <dbReference type="NCBI Taxonomy" id="1387197"/>
    <lineage>
        <taxon>Bacteria</taxon>
        <taxon>Pseudomonadati</taxon>
        <taxon>Pseudomonadota</taxon>
        <taxon>Gammaproteobacteria</taxon>
        <taxon>Orbales</taxon>
        <taxon>Orbaceae</taxon>
        <taxon>Candidatus Schmidhempelia</taxon>
    </lineage>
</organism>
<dbReference type="RefSeq" id="WP_133459416.1">
    <property type="nucleotide sequence ID" value="NZ_AWGA01000111.1"/>
</dbReference>
<feature type="domain" description="Peptidase M15C" evidence="1">
    <location>
        <begin position="77"/>
        <end position="136"/>
    </location>
</feature>
<dbReference type="AlphaFoldDB" id="A0AB94IAC4"/>
<dbReference type="SUPFAM" id="SSF55166">
    <property type="entry name" value="Hedgehog/DD-peptidase"/>
    <property type="match status" value="1"/>
</dbReference>
<comment type="caution">
    <text evidence="2">The sequence shown here is derived from an EMBL/GenBank/DDBJ whole genome shotgun (WGS) entry which is preliminary data.</text>
</comment>
<dbReference type="Proteomes" id="UP000506160">
    <property type="component" value="Unassembled WGS sequence"/>
</dbReference>
<protein>
    <submittedName>
        <fullName evidence="2">M15 family peptidase</fullName>
    </submittedName>
</protein>